<reference evidence="4 5" key="1">
    <citation type="submission" date="2018-04" db="EMBL/GenBank/DDBJ databases">
        <title>Serotype diversity and antimicrobial resistance among Salmonella enterica isolated from patients at an equine referral hospital.</title>
        <authorList>
            <person name="Leon I.M."/>
            <person name="Lawhon S.D."/>
            <person name="Norman K.N."/>
            <person name="Threadgill D.S."/>
            <person name="Ohta N."/>
            <person name="Vinasco J."/>
            <person name="Scott H.M."/>
        </authorList>
    </citation>
    <scope>NUCLEOTIDE SEQUENCE [LARGE SCALE GENOMIC DNA]</scope>
    <source>
        <strain evidence="3 4">159</strain>
        <strain evidence="2 5">230</strain>
    </source>
</reference>
<protein>
    <submittedName>
        <fullName evidence="2">Uncharacterized protein</fullName>
    </submittedName>
</protein>
<evidence type="ECO:0000313" key="5">
    <source>
        <dbReference type="Proteomes" id="UP000245551"/>
    </source>
</evidence>
<comment type="caution">
    <text evidence="2">The sequence shown here is derived from an EMBL/GenBank/DDBJ whole genome shotgun (WGS) entry which is preliminary data.</text>
</comment>
<dbReference type="AlphaFoldDB" id="A0A2T8WRR9"/>
<keyword evidence="1" id="KW-0472">Membrane</keyword>
<evidence type="ECO:0000256" key="1">
    <source>
        <dbReference type="SAM" id="Phobius"/>
    </source>
</evidence>
<feature type="transmembrane region" description="Helical" evidence="1">
    <location>
        <begin position="6"/>
        <end position="34"/>
    </location>
</feature>
<keyword evidence="1" id="KW-1133">Transmembrane helix</keyword>
<evidence type="ECO:0000313" key="4">
    <source>
        <dbReference type="Proteomes" id="UP000245068"/>
    </source>
</evidence>
<sequence>MAEYVVFVLVCLALYCPCFTLIALVTPWKGFAVFSVRHRHRQYRAVHLALLDRVGTMNRRRARRYHQAFVQALEEALAARPVRPVFFRSHLMRPAQVALACQVFSRRAEYRCRIVPVTLPRWERTAIVAQMLLQEWRFVRLPPAQAVMVVIHRLPE</sequence>
<evidence type="ECO:0000313" key="3">
    <source>
        <dbReference type="EMBL" id="PVM62870.1"/>
    </source>
</evidence>
<dbReference type="Proteomes" id="UP000245551">
    <property type="component" value="Unassembled WGS sequence"/>
</dbReference>
<evidence type="ECO:0000313" key="2">
    <source>
        <dbReference type="EMBL" id="PVJ41124.1"/>
    </source>
</evidence>
<name>A0A2T8WRR9_SALET</name>
<dbReference type="EMBL" id="QDOO01000051">
    <property type="protein sequence ID" value="PVM62870.1"/>
    <property type="molecule type" value="Genomic_DNA"/>
</dbReference>
<accession>A0A2T8WRR9</accession>
<gene>
    <name evidence="3" type="ORF">C4784_26375</name>
    <name evidence="2" type="ORF">C4855_25900</name>
</gene>
<organism evidence="2 5">
    <name type="scientific">Salmonella enterica subsp. enterica serovar Gaminara</name>
    <dbReference type="NCBI Taxonomy" id="913070"/>
    <lineage>
        <taxon>Bacteria</taxon>
        <taxon>Pseudomonadati</taxon>
        <taxon>Pseudomonadota</taxon>
        <taxon>Gammaproteobacteria</taxon>
        <taxon>Enterobacterales</taxon>
        <taxon>Enterobacteriaceae</taxon>
        <taxon>Salmonella</taxon>
    </lineage>
</organism>
<dbReference type="EMBL" id="QDLV01000044">
    <property type="protein sequence ID" value="PVJ41124.1"/>
    <property type="molecule type" value="Genomic_DNA"/>
</dbReference>
<proteinExistence type="predicted"/>
<dbReference type="Proteomes" id="UP000245068">
    <property type="component" value="Unassembled WGS sequence"/>
</dbReference>
<keyword evidence="1" id="KW-0812">Transmembrane</keyword>